<proteinExistence type="predicted"/>
<organism evidence="2 3">
    <name type="scientific">Paenalkalicoccus suaedae</name>
    <dbReference type="NCBI Taxonomy" id="2592382"/>
    <lineage>
        <taxon>Bacteria</taxon>
        <taxon>Bacillati</taxon>
        <taxon>Bacillota</taxon>
        <taxon>Bacilli</taxon>
        <taxon>Bacillales</taxon>
        <taxon>Bacillaceae</taxon>
        <taxon>Paenalkalicoccus</taxon>
    </lineage>
</organism>
<protein>
    <submittedName>
        <fullName evidence="2">Uncharacterized protein</fullName>
    </submittedName>
</protein>
<evidence type="ECO:0000256" key="1">
    <source>
        <dbReference type="SAM" id="Phobius"/>
    </source>
</evidence>
<sequence>MVDVTEDFSVYSSKVVLEPGEKIKEGVLTHYNNLLINSDSLNIAISIDESEPERFTIQNIDDFNDVLSINDNIDKESIFTLKFEIIKSNISTLSIYDINAFYDHVNTLTLEEILNSLSEIFTGSDLLNFKSPSNGDYVAFASQNLGSHKSKRLDAWKISCNAQNINQFNFIPDDFNMIEYSESFSNLKIIFDKIKFLLNISFLADLSTINDNEFQFKLNGYKLIDYNLDFKNLDIKNDEELNKIYLWIYEDSHSTIDDKLGLSRNIISRHIISRENQFIIENDCFQSIISAYKIYLKDNVEKYIEVKNKVAEISAEISVKSKDVTGYIISSFKNNTLTLLTYFVSIFVFNSLSSNSELRIFNTEIYNFTMVVLLISTFYLIITIKQIRKELMINTRYFFSLKKIYKDIFDAKDLNKIFSKRHLKYNNDTVLLTAVRFSTFWLIEIFCLYGITLYLTYFV</sequence>
<reference evidence="3" key="1">
    <citation type="submission" date="2019-07" db="EMBL/GenBank/DDBJ databases">
        <title>Bacillus alkalisoli sp. nov. isolated from saline soil.</title>
        <authorList>
            <person name="Sun J.-Q."/>
            <person name="Xu L."/>
        </authorList>
    </citation>
    <scope>NUCLEOTIDE SEQUENCE [LARGE SCALE GENOMIC DNA]</scope>
    <source>
        <strain evidence="3">M4U3P1</strain>
    </source>
</reference>
<accession>A0A859FH21</accession>
<keyword evidence="1" id="KW-0812">Transmembrane</keyword>
<feature type="transmembrane region" description="Helical" evidence="1">
    <location>
        <begin position="430"/>
        <end position="457"/>
    </location>
</feature>
<gene>
    <name evidence="2" type="ORF">FLK61_35340</name>
</gene>
<keyword evidence="1" id="KW-1133">Transmembrane helix</keyword>
<evidence type="ECO:0000313" key="3">
    <source>
        <dbReference type="Proteomes" id="UP000318138"/>
    </source>
</evidence>
<keyword evidence="1" id="KW-0472">Membrane</keyword>
<dbReference type="Proteomes" id="UP000318138">
    <property type="component" value="Chromosome"/>
</dbReference>
<dbReference type="KEGG" id="psua:FLK61_35340"/>
<dbReference type="RefSeq" id="WP_176009926.1">
    <property type="nucleotide sequence ID" value="NZ_CP041372.2"/>
</dbReference>
<keyword evidence="3" id="KW-1185">Reference proteome</keyword>
<dbReference type="EMBL" id="CP041372">
    <property type="protein sequence ID" value="QKS71944.1"/>
    <property type="molecule type" value="Genomic_DNA"/>
</dbReference>
<evidence type="ECO:0000313" key="2">
    <source>
        <dbReference type="EMBL" id="QKS71944.1"/>
    </source>
</evidence>
<dbReference type="AlphaFoldDB" id="A0A859FH21"/>
<name>A0A859FH21_9BACI</name>
<feature type="transmembrane region" description="Helical" evidence="1">
    <location>
        <begin position="365"/>
        <end position="382"/>
    </location>
</feature>